<dbReference type="InterPro" id="IPR000489">
    <property type="entry name" value="Pterin-binding_dom"/>
</dbReference>
<evidence type="ECO:0000256" key="11">
    <source>
        <dbReference type="ARBA" id="ARBA00030193"/>
    </source>
</evidence>
<dbReference type="CDD" id="cd00739">
    <property type="entry name" value="DHPS"/>
    <property type="match status" value="1"/>
</dbReference>
<evidence type="ECO:0000256" key="10">
    <source>
        <dbReference type="ARBA" id="ARBA00022909"/>
    </source>
</evidence>
<organism evidence="15 16">
    <name type="scientific">Priestia veravalensis</name>
    <dbReference type="NCBI Taxonomy" id="1414648"/>
    <lineage>
        <taxon>Bacteria</taxon>
        <taxon>Bacillati</taxon>
        <taxon>Bacillota</taxon>
        <taxon>Bacilli</taxon>
        <taxon>Bacillales</taxon>
        <taxon>Bacillaceae</taxon>
        <taxon>Priestia</taxon>
    </lineage>
</organism>
<dbReference type="EC" id="2.5.1.15" evidence="5 13"/>
<gene>
    <name evidence="15" type="ORF">AS180_17125</name>
</gene>
<evidence type="ECO:0000256" key="5">
    <source>
        <dbReference type="ARBA" id="ARBA00012458"/>
    </source>
</evidence>
<keyword evidence="7 13" id="KW-0808">Transferase</keyword>
<keyword evidence="16" id="KW-1185">Reference proteome</keyword>
<evidence type="ECO:0000313" key="15">
    <source>
        <dbReference type="EMBL" id="KSU86700.1"/>
    </source>
</evidence>
<accession>A0A0V8JIA7</accession>
<keyword evidence="9 13" id="KW-0460">Magnesium</keyword>
<feature type="domain" description="Pterin-binding" evidence="14">
    <location>
        <begin position="24"/>
        <end position="270"/>
    </location>
</feature>
<evidence type="ECO:0000256" key="7">
    <source>
        <dbReference type="ARBA" id="ARBA00022679"/>
    </source>
</evidence>
<keyword evidence="10 13" id="KW-0289">Folate biosynthesis</keyword>
<dbReference type="NCBIfam" id="TIGR01496">
    <property type="entry name" value="DHPS"/>
    <property type="match status" value="1"/>
</dbReference>
<reference evidence="15 16" key="1">
    <citation type="submission" date="2015-11" db="EMBL/GenBank/DDBJ databases">
        <title>Bacillus caseinolyticus sp nov.</title>
        <authorList>
            <person name="Dastager S.G."/>
            <person name="Mawlankar R."/>
        </authorList>
    </citation>
    <scope>NUCLEOTIDE SEQUENCE [LARGE SCALE GENOMIC DNA]</scope>
    <source>
        <strain evidence="15 16">SGD-V-76</strain>
    </source>
</reference>
<dbReference type="SUPFAM" id="SSF51717">
    <property type="entry name" value="Dihydropteroate synthetase-like"/>
    <property type="match status" value="1"/>
</dbReference>
<comment type="catalytic activity">
    <reaction evidence="1">
        <text>(7,8-dihydropterin-6-yl)methyl diphosphate + 4-aminobenzoate = 7,8-dihydropteroate + diphosphate</text>
        <dbReference type="Rhea" id="RHEA:19949"/>
        <dbReference type="ChEBI" id="CHEBI:17836"/>
        <dbReference type="ChEBI" id="CHEBI:17839"/>
        <dbReference type="ChEBI" id="CHEBI:33019"/>
        <dbReference type="ChEBI" id="CHEBI:72950"/>
        <dbReference type="EC" id="2.5.1.15"/>
    </reaction>
</comment>
<comment type="similarity">
    <text evidence="4 13">Belongs to the DHPS family.</text>
</comment>
<evidence type="ECO:0000256" key="1">
    <source>
        <dbReference type="ARBA" id="ARBA00000012"/>
    </source>
</evidence>
<dbReference type="GO" id="GO:0005829">
    <property type="term" value="C:cytosol"/>
    <property type="evidence" value="ECO:0007669"/>
    <property type="project" value="TreeGrafter"/>
</dbReference>
<dbReference type="PANTHER" id="PTHR20941:SF1">
    <property type="entry name" value="FOLIC ACID SYNTHESIS PROTEIN FOL1"/>
    <property type="match status" value="1"/>
</dbReference>
<evidence type="ECO:0000256" key="3">
    <source>
        <dbReference type="ARBA" id="ARBA00004763"/>
    </source>
</evidence>
<dbReference type="GO" id="GO:0046654">
    <property type="term" value="P:tetrahydrofolate biosynthetic process"/>
    <property type="evidence" value="ECO:0007669"/>
    <property type="project" value="UniProtKB-UniPathway"/>
</dbReference>
<evidence type="ECO:0000313" key="16">
    <source>
        <dbReference type="Proteomes" id="UP000053681"/>
    </source>
</evidence>
<dbReference type="Pfam" id="PF00809">
    <property type="entry name" value="Pterin_bind"/>
    <property type="match status" value="1"/>
</dbReference>
<dbReference type="GO" id="GO:0046872">
    <property type="term" value="F:metal ion binding"/>
    <property type="evidence" value="ECO:0007669"/>
    <property type="project" value="UniProtKB-KW"/>
</dbReference>
<dbReference type="GO" id="GO:0046656">
    <property type="term" value="P:folic acid biosynthetic process"/>
    <property type="evidence" value="ECO:0007669"/>
    <property type="project" value="UniProtKB-KW"/>
</dbReference>
<evidence type="ECO:0000259" key="14">
    <source>
        <dbReference type="PROSITE" id="PS50972"/>
    </source>
</evidence>
<sequence length="284" mass="30951">MTKTVVNSQFIDCGSHKLDYSTKTLIMGILNVTPDSFSDGGSFNHIDKAIEHAKQMVIDGADLIDIGGESTRPGSDKVSVEEELERTIPVIKELSRTLDVPISIDTYKSEVAKQAIEAGAHIINDVWGAKADPEMAKVAADYNVPIILMHNRDNKNYQNLIPDMIADLYESIKIVKSAGVKDKNIILDPGIGFAKTVEQNIEAIQNVDKFTALGYPVLLATSRKSTIGHVLNLPPKERIEGTAATIGMGISKGIHMTRVHDVKEIARFTKMMDVLVGKGVIENG</sequence>
<dbReference type="PROSITE" id="PS50972">
    <property type="entry name" value="PTERIN_BINDING"/>
    <property type="match status" value="1"/>
</dbReference>
<dbReference type="Proteomes" id="UP000053681">
    <property type="component" value="Unassembled WGS sequence"/>
</dbReference>
<comment type="function">
    <text evidence="12 13">Catalyzes the condensation of para-aminobenzoate (pABA) with 6-hydroxymethyl-7,8-dihydropterin diphosphate (DHPt-PP) to form 7,8-dihydropteroate (H2Pte), the immediate precursor of folate derivatives.</text>
</comment>
<evidence type="ECO:0000256" key="6">
    <source>
        <dbReference type="ARBA" id="ARBA00016919"/>
    </source>
</evidence>
<evidence type="ECO:0000256" key="4">
    <source>
        <dbReference type="ARBA" id="ARBA00009503"/>
    </source>
</evidence>
<protein>
    <recommendedName>
        <fullName evidence="6 13">Dihydropteroate synthase</fullName>
        <shortName evidence="13">DHPS</shortName>
        <ecNumber evidence="5 13">2.5.1.15</ecNumber>
    </recommendedName>
    <alternativeName>
        <fullName evidence="11 13">Dihydropteroate pyrophosphorylase</fullName>
    </alternativeName>
</protein>
<dbReference type="AlphaFoldDB" id="A0A0V8JIA7"/>
<comment type="pathway">
    <text evidence="3 13">Cofactor biosynthesis; tetrahydrofolate biosynthesis; 7,8-dihydrofolate from 2-amino-4-hydroxy-6-hydroxymethyl-7,8-dihydropteridine diphosphate and 4-aminobenzoate: step 1/2.</text>
</comment>
<evidence type="ECO:0000256" key="12">
    <source>
        <dbReference type="ARBA" id="ARBA00053449"/>
    </source>
</evidence>
<evidence type="ECO:0000256" key="9">
    <source>
        <dbReference type="ARBA" id="ARBA00022842"/>
    </source>
</evidence>
<dbReference type="PANTHER" id="PTHR20941">
    <property type="entry name" value="FOLATE SYNTHESIS PROTEINS"/>
    <property type="match status" value="1"/>
</dbReference>
<dbReference type="EMBL" id="LNQP01000070">
    <property type="protein sequence ID" value="KSU86700.1"/>
    <property type="molecule type" value="Genomic_DNA"/>
</dbReference>
<proteinExistence type="inferred from homology"/>
<evidence type="ECO:0000256" key="8">
    <source>
        <dbReference type="ARBA" id="ARBA00022723"/>
    </source>
</evidence>
<dbReference type="UniPathway" id="UPA00077">
    <property type="reaction ID" value="UER00156"/>
</dbReference>
<dbReference type="PROSITE" id="PS00793">
    <property type="entry name" value="DHPS_2"/>
    <property type="match status" value="1"/>
</dbReference>
<dbReference type="FunFam" id="3.20.20.20:FF:000006">
    <property type="entry name" value="Dihydropteroate synthase"/>
    <property type="match status" value="1"/>
</dbReference>
<evidence type="ECO:0000256" key="13">
    <source>
        <dbReference type="RuleBase" id="RU361205"/>
    </source>
</evidence>
<comment type="cofactor">
    <cofactor evidence="2 13">
        <name>Mg(2+)</name>
        <dbReference type="ChEBI" id="CHEBI:18420"/>
    </cofactor>
</comment>
<dbReference type="GeneID" id="93684610"/>
<keyword evidence="8 13" id="KW-0479">Metal-binding</keyword>
<dbReference type="PROSITE" id="PS00792">
    <property type="entry name" value="DHPS_1"/>
    <property type="match status" value="1"/>
</dbReference>
<dbReference type="Gene3D" id="3.20.20.20">
    <property type="entry name" value="Dihydropteroate synthase-like"/>
    <property type="match status" value="1"/>
</dbReference>
<comment type="caution">
    <text evidence="15">The sequence shown here is derived from an EMBL/GenBank/DDBJ whole genome shotgun (WGS) entry which is preliminary data.</text>
</comment>
<name>A0A0V8JIA7_9BACI</name>
<evidence type="ECO:0000256" key="2">
    <source>
        <dbReference type="ARBA" id="ARBA00001946"/>
    </source>
</evidence>
<dbReference type="RefSeq" id="WP_025909851.1">
    <property type="nucleotide sequence ID" value="NZ_KQ758685.1"/>
</dbReference>
<dbReference type="InterPro" id="IPR011005">
    <property type="entry name" value="Dihydropteroate_synth-like_sf"/>
</dbReference>
<dbReference type="InterPro" id="IPR045031">
    <property type="entry name" value="DHP_synth-like"/>
</dbReference>
<dbReference type="GO" id="GO:0004156">
    <property type="term" value="F:dihydropteroate synthase activity"/>
    <property type="evidence" value="ECO:0007669"/>
    <property type="project" value="UniProtKB-EC"/>
</dbReference>
<dbReference type="InterPro" id="IPR006390">
    <property type="entry name" value="DHP_synth_dom"/>
</dbReference>